<feature type="transmembrane region" description="Helical" evidence="2">
    <location>
        <begin position="544"/>
        <end position="568"/>
    </location>
</feature>
<dbReference type="InterPro" id="IPR036770">
    <property type="entry name" value="Ankyrin_rpt-contain_sf"/>
</dbReference>
<gene>
    <name evidence="4" type="ORF">SO802_009485</name>
</gene>
<dbReference type="Pfam" id="PF13962">
    <property type="entry name" value="PGG"/>
    <property type="match status" value="1"/>
</dbReference>
<keyword evidence="2" id="KW-0472">Membrane</keyword>
<evidence type="ECO:0000256" key="2">
    <source>
        <dbReference type="SAM" id="Phobius"/>
    </source>
</evidence>
<organism evidence="4 5">
    <name type="scientific">Lithocarpus litseifolius</name>
    <dbReference type="NCBI Taxonomy" id="425828"/>
    <lineage>
        <taxon>Eukaryota</taxon>
        <taxon>Viridiplantae</taxon>
        <taxon>Streptophyta</taxon>
        <taxon>Embryophyta</taxon>
        <taxon>Tracheophyta</taxon>
        <taxon>Spermatophyta</taxon>
        <taxon>Magnoliopsida</taxon>
        <taxon>eudicotyledons</taxon>
        <taxon>Gunneridae</taxon>
        <taxon>Pentapetalae</taxon>
        <taxon>rosids</taxon>
        <taxon>fabids</taxon>
        <taxon>Fagales</taxon>
        <taxon>Fagaceae</taxon>
        <taxon>Lithocarpus</taxon>
    </lineage>
</organism>
<feature type="transmembrane region" description="Helical" evidence="2">
    <location>
        <begin position="574"/>
        <end position="592"/>
    </location>
</feature>
<dbReference type="Proteomes" id="UP001459277">
    <property type="component" value="Unassembled WGS sequence"/>
</dbReference>
<name>A0AAW2DBK4_9ROSI</name>
<dbReference type="SUPFAM" id="SSF48403">
    <property type="entry name" value="Ankyrin repeat"/>
    <property type="match status" value="2"/>
</dbReference>
<sequence length="619" mass="70002">MKSLADSRVIRRINSQGYHALERSIRENSWDDVAQFLTSNPAAAHVKITNMGRTALHVAIIAGRDAIVRLLLDKASRNHFYLRDNAGLAVLDCCAVFGNKRMAEVIVEKFPRSLGLRNEAYQMLPVVLAIWRNSSAIDLIRYLYEKTPMMYLKSENGVNGATFINNCLYAKYFDLALNLLMREPEFIISLDLDGVSPPVVLATLFYAFPSGNQLVFWKRWIYNGGPNLLRCICYRATDELPVTNAHQQGGRGESAPGFVSDILKLLGLNQIYESKSLHKQSRAVLRHMCSELPKLSAYRLEKGLVFEAVCIAVKRGIVEFVSYMLDACPDFSTLCREKSTQRNMIMIAVLHRQKEVFNFLYSFNAKNLITANSALLDEKDNKGNNILHIAAMFESSTTSNSVPDAAFLMQSERQWFKEVESMVSPSLLEYRNKDGKKPRELFTECHKDLVKEREKWIKETATSCTVIGALIVTIMFAAAITFPGGYNQNTGWPMFSNEKVFMVFIICDTLSLLSASTSVLTFLGILSSHYSEDDFFKSLPLKMIIGIFTLIFSIATMMITFCTSLFIVLPRKSWMVIPIICLASVPVTNFTWTQSHLLYDLLISTYWSRILDRKAKTGS</sequence>
<evidence type="ECO:0000313" key="5">
    <source>
        <dbReference type="Proteomes" id="UP001459277"/>
    </source>
</evidence>
<dbReference type="PROSITE" id="PS50297">
    <property type="entry name" value="ANK_REP_REGION"/>
    <property type="match status" value="1"/>
</dbReference>
<feature type="repeat" description="ANK" evidence="1">
    <location>
        <begin position="51"/>
        <end position="76"/>
    </location>
</feature>
<feature type="domain" description="PGG" evidence="3">
    <location>
        <begin position="454"/>
        <end position="568"/>
    </location>
</feature>
<dbReference type="PANTHER" id="PTHR24177">
    <property type="entry name" value="CASKIN"/>
    <property type="match status" value="1"/>
</dbReference>
<keyword evidence="1" id="KW-0040">ANK repeat</keyword>
<dbReference type="GO" id="GO:0016020">
    <property type="term" value="C:membrane"/>
    <property type="evidence" value="ECO:0007669"/>
    <property type="project" value="TreeGrafter"/>
</dbReference>
<proteinExistence type="predicted"/>
<dbReference type="SMART" id="SM00248">
    <property type="entry name" value="ANK"/>
    <property type="match status" value="4"/>
</dbReference>
<feature type="transmembrane region" description="Helical" evidence="2">
    <location>
        <begin position="500"/>
        <end position="523"/>
    </location>
</feature>
<protein>
    <recommendedName>
        <fullName evidence="3">PGG domain-containing protein</fullName>
    </recommendedName>
</protein>
<dbReference type="EMBL" id="JAZDWU010000003">
    <property type="protein sequence ID" value="KAL0007983.1"/>
    <property type="molecule type" value="Genomic_DNA"/>
</dbReference>
<dbReference type="AlphaFoldDB" id="A0AAW2DBK4"/>
<evidence type="ECO:0000259" key="3">
    <source>
        <dbReference type="Pfam" id="PF13962"/>
    </source>
</evidence>
<evidence type="ECO:0000313" key="4">
    <source>
        <dbReference type="EMBL" id="KAL0007983.1"/>
    </source>
</evidence>
<keyword evidence="2" id="KW-0812">Transmembrane</keyword>
<dbReference type="InterPro" id="IPR002110">
    <property type="entry name" value="Ankyrin_rpt"/>
</dbReference>
<accession>A0AAW2DBK4</accession>
<dbReference type="Gene3D" id="1.25.40.20">
    <property type="entry name" value="Ankyrin repeat-containing domain"/>
    <property type="match status" value="2"/>
</dbReference>
<keyword evidence="5" id="KW-1185">Reference proteome</keyword>
<dbReference type="InterPro" id="IPR026961">
    <property type="entry name" value="PGG_dom"/>
</dbReference>
<reference evidence="4 5" key="1">
    <citation type="submission" date="2024-01" db="EMBL/GenBank/DDBJ databases">
        <title>A telomere-to-telomere, gap-free genome of sweet tea (Lithocarpus litseifolius).</title>
        <authorList>
            <person name="Zhou J."/>
        </authorList>
    </citation>
    <scope>NUCLEOTIDE SEQUENCE [LARGE SCALE GENOMIC DNA]</scope>
    <source>
        <strain evidence="4">Zhou-2022a</strain>
        <tissue evidence="4">Leaf</tissue>
    </source>
</reference>
<dbReference type="PROSITE" id="PS50088">
    <property type="entry name" value="ANK_REPEAT"/>
    <property type="match status" value="1"/>
</dbReference>
<keyword evidence="2" id="KW-1133">Transmembrane helix</keyword>
<dbReference type="PANTHER" id="PTHR24177:SF329">
    <property type="entry name" value="ANKYRIN REPEAT PROTEIN"/>
    <property type="match status" value="1"/>
</dbReference>
<evidence type="ECO:0000256" key="1">
    <source>
        <dbReference type="PROSITE-ProRule" id="PRU00023"/>
    </source>
</evidence>
<dbReference type="Pfam" id="PF12796">
    <property type="entry name" value="Ank_2"/>
    <property type="match status" value="1"/>
</dbReference>
<comment type="caution">
    <text evidence="4">The sequence shown here is derived from an EMBL/GenBank/DDBJ whole genome shotgun (WGS) entry which is preliminary data.</text>
</comment>
<feature type="transmembrane region" description="Helical" evidence="2">
    <location>
        <begin position="461"/>
        <end position="480"/>
    </location>
</feature>